<reference evidence="3 4" key="2">
    <citation type="journal article" date="2014" name="Genome Announc.">
        <title>Complete Genome Sequence of Methanoregula formicica SMSPT, a Mesophilic Hydrogenotrophic Methanogen Isolated from a Methanogenic Upflow Anaerobic Sludge Blanket Reactor.</title>
        <authorList>
            <person name="Yamamoto K."/>
            <person name="Tamaki H."/>
            <person name="Cadillo-Quiroz H."/>
            <person name="Imachi H."/>
            <person name="Kyrpides N."/>
            <person name="Woyke T."/>
            <person name="Goodwin L."/>
            <person name="Zinder S.H."/>
            <person name="Kamagata Y."/>
            <person name="Liu W.T."/>
        </authorList>
    </citation>
    <scope>NUCLEOTIDE SEQUENCE [LARGE SCALE GENOMIC DNA]</scope>
    <source>
        <strain evidence="4">DSM 22288 / NBRC 105244 / SMSP</strain>
    </source>
</reference>
<dbReference type="GO" id="GO:0043856">
    <property type="term" value="F:anti-sigma factor antagonist activity"/>
    <property type="evidence" value="ECO:0007669"/>
    <property type="project" value="InterPro"/>
</dbReference>
<dbReference type="GeneID" id="14309605"/>
<organism evidence="3 4">
    <name type="scientific">Methanoregula formicica (strain DSM 22288 / NBRC 105244 / SMSP)</name>
    <dbReference type="NCBI Taxonomy" id="593750"/>
    <lineage>
        <taxon>Archaea</taxon>
        <taxon>Methanobacteriati</taxon>
        <taxon>Methanobacteriota</taxon>
        <taxon>Stenosarchaea group</taxon>
        <taxon>Methanomicrobia</taxon>
        <taxon>Methanomicrobiales</taxon>
        <taxon>Methanoregulaceae</taxon>
        <taxon>Methanoregula</taxon>
    </lineage>
</organism>
<dbReference type="STRING" id="593750.Metfor_2213"/>
<dbReference type="HOGENOM" id="CLU_115403_9_2_2"/>
<reference evidence="4" key="1">
    <citation type="submission" date="2011-12" db="EMBL/GenBank/DDBJ databases">
        <title>Complete sequence of Methanoregula formicicum SMSP.</title>
        <authorList>
            <person name="Lucas S."/>
            <person name="Han J."/>
            <person name="Lapidus A."/>
            <person name="Cheng J.-F."/>
            <person name="Goodwin L."/>
            <person name="Pitluck S."/>
            <person name="Peters L."/>
            <person name="Ovchinnikova G."/>
            <person name="Teshima H."/>
            <person name="Detter J.C."/>
            <person name="Han C."/>
            <person name="Tapia R."/>
            <person name="Land M."/>
            <person name="Hauser L."/>
            <person name="Kyrpides N."/>
            <person name="Ivanova N."/>
            <person name="Pagani I."/>
            <person name="Imachi H."/>
            <person name="Tamaki H."/>
            <person name="Sekiguchi Y."/>
            <person name="Kamagata Y."/>
            <person name="Cadillo-Quiroz H."/>
            <person name="Zinder S."/>
            <person name="Liu W.-T."/>
            <person name="Woyke T."/>
        </authorList>
    </citation>
    <scope>NUCLEOTIDE SEQUENCE [LARGE SCALE GENOMIC DNA]</scope>
    <source>
        <strain evidence="4">DSM 22288 / NBRC 105244 / SMSP</strain>
    </source>
</reference>
<proteinExistence type="inferred from homology"/>
<keyword evidence="4" id="KW-1185">Reference proteome</keyword>
<dbReference type="KEGG" id="mfo:Metfor_2213"/>
<evidence type="ECO:0000313" key="3">
    <source>
        <dbReference type="EMBL" id="AGB03219.1"/>
    </source>
</evidence>
<dbReference type="InParanoid" id="L0HJI4"/>
<sequence length="111" mass="12022">MALEVSRDNETIIIVIPSRFDANNAPDSEKEIKTLLAGKPAKVVLDFSATDYIASAGLRVLLVVTRDQMKAGGKVALAGIRPQVLKVFEMAGFTSIFTICANRDEAIRKIS</sequence>
<dbReference type="InterPro" id="IPR036513">
    <property type="entry name" value="STAS_dom_sf"/>
</dbReference>
<dbReference type="PANTHER" id="PTHR33495">
    <property type="entry name" value="ANTI-SIGMA FACTOR ANTAGONIST TM_1081-RELATED-RELATED"/>
    <property type="match status" value="1"/>
</dbReference>
<dbReference type="RefSeq" id="WP_015286182.1">
    <property type="nucleotide sequence ID" value="NC_019943.1"/>
</dbReference>
<name>L0HJI4_METFS</name>
<feature type="domain" description="STAS" evidence="2">
    <location>
        <begin position="1"/>
        <end position="110"/>
    </location>
</feature>
<comment type="similarity">
    <text evidence="1">Belongs to the anti-sigma-factor antagonist family.</text>
</comment>
<protein>
    <submittedName>
        <fullName evidence="3">Anti-anti-sigma factor</fullName>
    </submittedName>
</protein>
<evidence type="ECO:0000256" key="1">
    <source>
        <dbReference type="ARBA" id="ARBA00009013"/>
    </source>
</evidence>
<dbReference type="CDD" id="cd07043">
    <property type="entry name" value="STAS_anti-anti-sigma_factors"/>
    <property type="match status" value="1"/>
</dbReference>
<gene>
    <name evidence="3" type="ordered locus">Metfor_2213</name>
</gene>
<dbReference type="NCBIfam" id="TIGR00377">
    <property type="entry name" value="ant_ant_sig"/>
    <property type="match status" value="1"/>
</dbReference>
<dbReference type="eggNOG" id="arCOG06891">
    <property type="taxonomic scope" value="Archaea"/>
</dbReference>
<dbReference type="AlphaFoldDB" id="L0HJI4"/>
<evidence type="ECO:0000259" key="2">
    <source>
        <dbReference type="PROSITE" id="PS50801"/>
    </source>
</evidence>
<dbReference type="PROSITE" id="PS50801">
    <property type="entry name" value="STAS"/>
    <property type="match status" value="1"/>
</dbReference>
<dbReference type="Pfam" id="PF01740">
    <property type="entry name" value="STAS"/>
    <property type="match status" value="1"/>
</dbReference>
<dbReference type="EMBL" id="CP003167">
    <property type="protein sequence ID" value="AGB03219.1"/>
    <property type="molecule type" value="Genomic_DNA"/>
</dbReference>
<accession>L0HJI4</accession>
<dbReference type="Gene3D" id="3.30.750.24">
    <property type="entry name" value="STAS domain"/>
    <property type="match status" value="1"/>
</dbReference>
<dbReference type="SUPFAM" id="SSF52091">
    <property type="entry name" value="SpoIIaa-like"/>
    <property type="match status" value="1"/>
</dbReference>
<dbReference type="Proteomes" id="UP000010824">
    <property type="component" value="Chromosome"/>
</dbReference>
<evidence type="ECO:0000313" key="4">
    <source>
        <dbReference type="Proteomes" id="UP000010824"/>
    </source>
</evidence>
<dbReference type="InterPro" id="IPR002645">
    <property type="entry name" value="STAS_dom"/>
</dbReference>
<dbReference type="InterPro" id="IPR003658">
    <property type="entry name" value="Anti-sigma_ant"/>
</dbReference>